<dbReference type="AlphaFoldDB" id="A0A917W8D0"/>
<feature type="compositionally biased region" description="Basic and acidic residues" evidence="1">
    <location>
        <begin position="283"/>
        <end position="298"/>
    </location>
</feature>
<dbReference type="Gene3D" id="2.50.20.10">
    <property type="entry name" value="Lipoprotein localisation LolA/LolB/LppX"/>
    <property type="match status" value="1"/>
</dbReference>
<evidence type="ECO:0000256" key="1">
    <source>
        <dbReference type="SAM" id="MobiDB-lite"/>
    </source>
</evidence>
<evidence type="ECO:0008006" key="4">
    <source>
        <dbReference type="Google" id="ProtNLM"/>
    </source>
</evidence>
<accession>A0A917W8D0</accession>
<dbReference type="RefSeq" id="WP_229670569.1">
    <property type="nucleotide sequence ID" value="NZ_BMMZ01000019.1"/>
</dbReference>
<sequence>MASPADSQQTANRNTRQRRRMLAWVAPLAAAALAVGGGVLASNNASAEPPLPKKTAQQLLTAVAGAKVPGLSGTVTETANLGLPSLPTGSQGGPMSSSDFSDLVSGTHTLKVWTSGQDKSRVALLGTYGESDLIRNGKQAWLWSSKDKQAIHTRYVGSAPDSMQPGDLSQAQTPQQLAEQALKAIDPTTTVSVSRNVTVAGRPAYELVLAPKDDRSLVGQVMIAVDAKTSTPLQVAVTADGQTKPALSAGFTKIDFAVPDASTFSFSPPKGTKVTQHTVTAPSKRDRADARKHAKDAASKTTVVGKGWTSVVIAKADQTALGKSGKSGGNAQLQALPRVSGSWGSGRLLSGALFSAVITDDGRIAVGAVRPQLLYDALQK</sequence>
<comment type="caution">
    <text evidence="2">The sequence shown here is derived from an EMBL/GenBank/DDBJ whole genome shotgun (WGS) entry which is preliminary data.</text>
</comment>
<feature type="region of interest" description="Disordered" evidence="1">
    <location>
        <begin position="267"/>
        <end position="298"/>
    </location>
</feature>
<evidence type="ECO:0000313" key="2">
    <source>
        <dbReference type="EMBL" id="GGL82697.1"/>
    </source>
</evidence>
<dbReference type="PROSITE" id="PS51318">
    <property type="entry name" value="TAT"/>
    <property type="match status" value="1"/>
</dbReference>
<organism evidence="2 3">
    <name type="scientific">Microlunatus endophyticus</name>
    <dbReference type="NCBI Taxonomy" id="1716077"/>
    <lineage>
        <taxon>Bacteria</taxon>
        <taxon>Bacillati</taxon>
        <taxon>Actinomycetota</taxon>
        <taxon>Actinomycetes</taxon>
        <taxon>Propionibacteriales</taxon>
        <taxon>Propionibacteriaceae</taxon>
        <taxon>Microlunatus</taxon>
    </lineage>
</organism>
<reference evidence="2" key="2">
    <citation type="submission" date="2020-09" db="EMBL/GenBank/DDBJ databases">
        <authorList>
            <person name="Sun Q."/>
            <person name="Zhou Y."/>
        </authorList>
    </citation>
    <scope>NUCLEOTIDE SEQUENCE</scope>
    <source>
        <strain evidence="2">CGMCC 4.7306</strain>
    </source>
</reference>
<dbReference type="Proteomes" id="UP000613840">
    <property type="component" value="Unassembled WGS sequence"/>
</dbReference>
<name>A0A917W8D0_9ACTN</name>
<dbReference type="PANTHER" id="PTHR37507">
    <property type="entry name" value="SPORULATION PROTEIN YDCC"/>
    <property type="match status" value="1"/>
</dbReference>
<gene>
    <name evidence="2" type="ORF">GCM10011575_46230</name>
</gene>
<protein>
    <recommendedName>
        <fullName evidence="4">Outer membrane lipoprotein-sorting protein</fullName>
    </recommendedName>
</protein>
<dbReference type="SUPFAM" id="SSF89392">
    <property type="entry name" value="Prokaryotic lipoproteins and lipoprotein localization factors"/>
    <property type="match status" value="1"/>
</dbReference>
<keyword evidence="3" id="KW-1185">Reference proteome</keyword>
<reference evidence="2" key="1">
    <citation type="journal article" date="2014" name="Int. J. Syst. Evol. Microbiol.">
        <title>Complete genome sequence of Corynebacterium casei LMG S-19264T (=DSM 44701T), isolated from a smear-ripened cheese.</title>
        <authorList>
            <consortium name="US DOE Joint Genome Institute (JGI-PGF)"/>
            <person name="Walter F."/>
            <person name="Albersmeier A."/>
            <person name="Kalinowski J."/>
            <person name="Ruckert C."/>
        </authorList>
    </citation>
    <scope>NUCLEOTIDE SEQUENCE</scope>
    <source>
        <strain evidence="2">CGMCC 4.7306</strain>
    </source>
</reference>
<dbReference type="EMBL" id="BMMZ01000019">
    <property type="protein sequence ID" value="GGL82697.1"/>
    <property type="molecule type" value="Genomic_DNA"/>
</dbReference>
<dbReference type="InterPro" id="IPR052944">
    <property type="entry name" value="Sporulation_related"/>
</dbReference>
<dbReference type="PANTHER" id="PTHR37507:SF2">
    <property type="entry name" value="SPORULATION PROTEIN YDCC"/>
    <property type="match status" value="1"/>
</dbReference>
<evidence type="ECO:0000313" key="3">
    <source>
        <dbReference type="Proteomes" id="UP000613840"/>
    </source>
</evidence>
<proteinExistence type="predicted"/>
<dbReference type="InterPro" id="IPR029046">
    <property type="entry name" value="LolA/LolB/LppX"/>
</dbReference>
<dbReference type="InterPro" id="IPR006311">
    <property type="entry name" value="TAT_signal"/>
</dbReference>